<dbReference type="InterPro" id="IPR038905">
    <property type="entry name" value="ARMC2"/>
</dbReference>
<feature type="compositionally biased region" description="Low complexity" evidence="1">
    <location>
        <begin position="11"/>
        <end position="23"/>
    </location>
</feature>
<reference evidence="2 3" key="1">
    <citation type="submission" date="2021-02" db="EMBL/GenBank/DDBJ databases">
        <title>Variation within the Batrachochytrium salamandrivorans European outbreak.</title>
        <authorList>
            <person name="Kelly M."/>
            <person name="Pasmans F."/>
            <person name="Shea T.P."/>
            <person name="Munoz J.F."/>
            <person name="Carranza S."/>
            <person name="Cuomo C.A."/>
            <person name="Martel A."/>
        </authorList>
    </citation>
    <scope>NUCLEOTIDE SEQUENCE [LARGE SCALE GENOMIC DNA]</scope>
    <source>
        <strain evidence="2 3">AMFP18/2</strain>
    </source>
</reference>
<evidence type="ECO:0008006" key="4">
    <source>
        <dbReference type="Google" id="ProtNLM"/>
    </source>
</evidence>
<feature type="region of interest" description="Disordered" evidence="1">
    <location>
        <begin position="307"/>
        <end position="340"/>
    </location>
</feature>
<dbReference type="InterPro" id="IPR011989">
    <property type="entry name" value="ARM-like"/>
</dbReference>
<feature type="region of interest" description="Disordered" evidence="1">
    <location>
        <begin position="1"/>
        <end position="23"/>
    </location>
</feature>
<evidence type="ECO:0000313" key="2">
    <source>
        <dbReference type="EMBL" id="KAH6596277.1"/>
    </source>
</evidence>
<dbReference type="PANTHER" id="PTHR21356">
    <property type="entry name" value="ARMADILLO REPEAT CONTAINING 2"/>
    <property type="match status" value="1"/>
</dbReference>
<feature type="region of interest" description="Disordered" evidence="1">
    <location>
        <begin position="105"/>
        <end position="190"/>
    </location>
</feature>
<protein>
    <recommendedName>
        <fullName evidence="4">Armadillo repeat-containing domain-containing protein</fullName>
    </recommendedName>
</protein>
<accession>A0ABQ8FDB1</accession>
<comment type="caution">
    <text evidence="2">The sequence shown here is derived from an EMBL/GenBank/DDBJ whole genome shotgun (WGS) entry which is preliminary data.</text>
</comment>
<sequence>MTTVQPRALRSSTQCSSESTSYNNNNTMMSMAYPLRTSESIPFYSTAHLPHPPASELISEARASLKYPTRPYTPACTNRDHPLLKSVMGVSQQRGLFTQRQRLSLSSKKMPSLQSPTFPEHTSASGTDVSTNSSIHPSPIHSTNDKDRLVSDAHPFQLQTEDGDDELDSDENNDSLNCTEPAVICPLPPNSTRDRSMLFSRKHSIPRTLSPIVQSHSIAALSASTTLAETSKIQTLDLRQGVSKDIPESHTACDSIKTTPSNLSLDTDPKWLSLLAVLSNTTAVSSHADITELYASLESLDWLRPPSSRSHTIKGNRPPGQSDDTSHDTPTVVLRQSSDPSLKLRDKRRRDQVIQCLIKWMHDAGTTEIAIVSSSLVLKLTFDEKILLNACQLIYKLSRNDKNDTIFQQNCVYNLLLDFIQGRIHPIPTFFGPRCHMMTFLCGALRNSTNSTANQHQLERAEGIERLGKLIFVIVEKTDIRHRSDQDYMQLCQLLLQICSCLRNMSSLGSQHARFLTQLKGVGQSTLDILCSLLGDQYGLSDDEELVLTVCRTLSKLSINQNSIQSMGGTKNIDAYMNILIRYQDKMPIVIRMCFILGNLTATLGETHTFIASSIPDILSLFNIYTDLYLEQMGDCEGEVEDFNSNQSQLIDLIIKVTRLIANISIDLKCGRDMIDMIEIEAIADMLLIPRTADHEELLLNLTGALANLSFYLHPGSGLYRKSNDLIKCLVPLMMHDNPEVIVEASRTCANLARLHDVQGYETSQICDLATILLDHADPEVVYQACGILMNLTLHKRGKIFSDIALKNDGGQKLLDAFIHAVDCQNWDIGTVSAQTLFNLCGDMDKKLRQQMCETVEDKISQMDAESGDERFWTVCYQILELSRSSV</sequence>
<name>A0ABQ8FDB1_9FUNG</name>
<dbReference type="EMBL" id="JAFCIX010000242">
    <property type="protein sequence ID" value="KAH6596277.1"/>
    <property type="molecule type" value="Genomic_DNA"/>
</dbReference>
<proteinExistence type="predicted"/>
<evidence type="ECO:0000313" key="3">
    <source>
        <dbReference type="Proteomes" id="UP001648503"/>
    </source>
</evidence>
<dbReference type="Proteomes" id="UP001648503">
    <property type="component" value="Unassembled WGS sequence"/>
</dbReference>
<gene>
    <name evidence="2" type="ORF">BASA50_005321</name>
</gene>
<feature type="compositionally biased region" description="Acidic residues" evidence="1">
    <location>
        <begin position="161"/>
        <end position="173"/>
    </location>
</feature>
<organism evidence="2 3">
    <name type="scientific">Batrachochytrium salamandrivorans</name>
    <dbReference type="NCBI Taxonomy" id="1357716"/>
    <lineage>
        <taxon>Eukaryota</taxon>
        <taxon>Fungi</taxon>
        <taxon>Fungi incertae sedis</taxon>
        <taxon>Chytridiomycota</taxon>
        <taxon>Chytridiomycota incertae sedis</taxon>
        <taxon>Chytridiomycetes</taxon>
        <taxon>Rhizophydiales</taxon>
        <taxon>Rhizophydiales incertae sedis</taxon>
        <taxon>Batrachochytrium</taxon>
    </lineage>
</organism>
<dbReference type="PANTHER" id="PTHR21356:SF1">
    <property type="entry name" value="ARMADILLO REPEAT-CONTAINING PROTEIN 2"/>
    <property type="match status" value="1"/>
</dbReference>
<dbReference type="SUPFAM" id="SSF48371">
    <property type="entry name" value="ARM repeat"/>
    <property type="match status" value="1"/>
</dbReference>
<evidence type="ECO:0000256" key="1">
    <source>
        <dbReference type="SAM" id="MobiDB-lite"/>
    </source>
</evidence>
<dbReference type="InterPro" id="IPR016024">
    <property type="entry name" value="ARM-type_fold"/>
</dbReference>
<dbReference type="Gene3D" id="1.25.10.10">
    <property type="entry name" value="Leucine-rich Repeat Variant"/>
    <property type="match status" value="2"/>
</dbReference>
<keyword evidence="3" id="KW-1185">Reference proteome</keyword>
<feature type="compositionally biased region" description="Polar residues" evidence="1">
    <location>
        <begin position="105"/>
        <end position="142"/>
    </location>
</feature>